<dbReference type="Pfam" id="PF14226">
    <property type="entry name" value="DIOX_N"/>
    <property type="match status" value="1"/>
</dbReference>
<dbReference type="InterPro" id="IPR005123">
    <property type="entry name" value="Oxoglu/Fe-dep_dioxygenase_dom"/>
</dbReference>
<sequence>MAALASIDLSQLYRDGQLDQELRDELLNSCATYGFVKFVGHGLSDERIHELFAWSREFFGWPDEVKQSANRSNKGPYRGYAGVGREQIGAITGYIKGVKDGAPVTDVKECFDLGPVHDTIYPTPWPVVAGARGEEFRSFMQSFFADCVQLHDLLVSIFEQALHLEDGEISQRCSAGNGEVRITHYPPIAMSQLQTGRTFRIAEHTDVGILTLLFQDSVGGLEIEDPARPGQFVAVESSRPSEMIVNIADTLQRWTSGVLKSTNHRVLAPQRREGAHEDEVVPARYSVGFFGKANMDAPLTPLPSLLSSTRNQVEASNGMTAQEYYNYMHEKTAKAVSEPVAVS</sequence>
<dbReference type="GO" id="GO:0016491">
    <property type="term" value="F:oxidoreductase activity"/>
    <property type="evidence" value="ECO:0007669"/>
    <property type="project" value="UniProtKB-KW"/>
</dbReference>
<evidence type="ECO:0000256" key="2">
    <source>
        <dbReference type="RuleBase" id="RU003682"/>
    </source>
</evidence>
<dbReference type="SUPFAM" id="SSF51197">
    <property type="entry name" value="Clavaminate synthase-like"/>
    <property type="match status" value="1"/>
</dbReference>
<dbReference type="Proteomes" id="UP001161757">
    <property type="component" value="Unassembled WGS sequence"/>
</dbReference>
<comment type="caution">
    <text evidence="4">The sequence shown here is derived from an EMBL/GenBank/DDBJ whole genome shotgun (WGS) entry which is preliminary data.</text>
</comment>
<protein>
    <recommendedName>
        <fullName evidence="3">Fe2OG dioxygenase domain-containing protein</fullName>
    </recommendedName>
</protein>
<evidence type="ECO:0000256" key="1">
    <source>
        <dbReference type="ARBA" id="ARBA00008056"/>
    </source>
</evidence>
<organism evidence="4 5">
    <name type="scientific">Exophiala dermatitidis</name>
    <name type="common">Black yeast-like fungus</name>
    <name type="synonym">Wangiella dermatitidis</name>
    <dbReference type="NCBI Taxonomy" id="5970"/>
    <lineage>
        <taxon>Eukaryota</taxon>
        <taxon>Fungi</taxon>
        <taxon>Dikarya</taxon>
        <taxon>Ascomycota</taxon>
        <taxon>Pezizomycotina</taxon>
        <taxon>Eurotiomycetes</taxon>
        <taxon>Chaetothyriomycetidae</taxon>
        <taxon>Chaetothyriales</taxon>
        <taxon>Herpotrichiellaceae</taxon>
        <taxon>Exophiala</taxon>
    </lineage>
</organism>
<keyword evidence="2" id="KW-0560">Oxidoreductase</keyword>
<evidence type="ECO:0000313" key="4">
    <source>
        <dbReference type="EMBL" id="KAJ8993080.1"/>
    </source>
</evidence>
<proteinExistence type="inferred from homology"/>
<dbReference type="Gene3D" id="2.60.120.330">
    <property type="entry name" value="B-lactam Antibiotic, Isopenicillin N Synthase, Chain"/>
    <property type="match status" value="1"/>
</dbReference>
<dbReference type="GO" id="GO:0046872">
    <property type="term" value="F:metal ion binding"/>
    <property type="evidence" value="ECO:0007669"/>
    <property type="project" value="UniProtKB-KW"/>
</dbReference>
<gene>
    <name evidence="4" type="ORF">HRR80_003115</name>
</gene>
<dbReference type="PANTHER" id="PTHR47990">
    <property type="entry name" value="2-OXOGLUTARATE (2OG) AND FE(II)-DEPENDENT OXYGENASE SUPERFAMILY PROTEIN-RELATED"/>
    <property type="match status" value="1"/>
</dbReference>
<dbReference type="InterPro" id="IPR027443">
    <property type="entry name" value="IPNS-like_sf"/>
</dbReference>
<dbReference type="PROSITE" id="PS51471">
    <property type="entry name" value="FE2OG_OXY"/>
    <property type="match status" value="1"/>
</dbReference>
<dbReference type="AlphaFoldDB" id="A0AAN6EWR3"/>
<name>A0AAN6EWR3_EXODE</name>
<accession>A0AAN6EWR3</accession>
<dbReference type="InterPro" id="IPR026992">
    <property type="entry name" value="DIOX_N"/>
</dbReference>
<dbReference type="EMBL" id="JAJGCB010000004">
    <property type="protein sequence ID" value="KAJ8993080.1"/>
    <property type="molecule type" value="Genomic_DNA"/>
</dbReference>
<evidence type="ECO:0000259" key="3">
    <source>
        <dbReference type="PROSITE" id="PS51471"/>
    </source>
</evidence>
<dbReference type="Pfam" id="PF03171">
    <property type="entry name" value="2OG-FeII_Oxy"/>
    <property type="match status" value="1"/>
</dbReference>
<keyword evidence="2" id="KW-0479">Metal-binding</keyword>
<dbReference type="InterPro" id="IPR050231">
    <property type="entry name" value="Iron_ascorbate_oxido_reductase"/>
</dbReference>
<feature type="domain" description="Fe2OG dioxygenase" evidence="3">
    <location>
        <begin position="176"/>
        <end position="293"/>
    </location>
</feature>
<keyword evidence="2" id="KW-0408">Iron</keyword>
<dbReference type="GO" id="GO:0044283">
    <property type="term" value="P:small molecule biosynthetic process"/>
    <property type="evidence" value="ECO:0007669"/>
    <property type="project" value="UniProtKB-ARBA"/>
</dbReference>
<evidence type="ECO:0000313" key="5">
    <source>
        <dbReference type="Proteomes" id="UP001161757"/>
    </source>
</evidence>
<dbReference type="InterPro" id="IPR044861">
    <property type="entry name" value="IPNS-like_FE2OG_OXY"/>
</dbReference>
<comment type="similarity">
    <text evidence="1 2">Belongs to the iron/ascorbate-dependent oxidoreductase family.</text>
</comment>
<reference evidence="4" key="1">
    <citation type="submission" date="2023-01" db="EMBL/GenBank/DDBJ databases">
        <title>Exophiala dermititidis isolated from Cystic Fibrosis Patient.</title>
        <authorList>
            <person name="Kurbessoian T."/>
            <person name="Crocker A."/>
            <person name="Murante D."/>
            <person name="Hogan D.A."/>
            <person name="Stajich J.E."/>
        </authorList>
    </citation>
    <scope>NUCLEOTIDE SEQUENCE</scope>
    <source>
        <strain evidence="4">Ex8</strain>
    </source>
</reference>